<feature type="region of interest" description="Disordered" evidence="1">
    <location>
        <begin position="65"/>
        <end position="99"/>
    </location>
</feature>
<evidence type="ECO:0000313" key="2">
    <source>
        <dbReference type="EMBL" id="KAJ1188145.1"/>
    </source>
</evidence>
<proteinExistence type="predicted"/>
<keyword evidence="3" id="KW-1185">Reference proteome</keyword>
<evidence type="ECO:0000313" key="3">
    <source>
        <dbReference type="Proteomes" id="UP001066276"/>
    </source>
</evidence>
<dbReference type="EMBL" id="JANPWB010000005">
    <property type="protein sequence ID" value="KAJ1188145.1"/>
    <property type="molecule type" value="Genomic_DNA"/>
</dbReference>
<dbReference type="Proteomes" id="UP001066276">
    <property type="component" value="Chromosome 3_1"/>
</dbReference>
<organism evidence="2 3">
    <name type="scientific">Pleurodeles waltl</name>
    <name type="common">Iberian ribbed newt</name>
    <dbReference type="NCBI Taxonomy" id="8319"/>
    <lineage>
        <taxon>Eukaryota</taxon>
        <taxon>Metazoa</taxon>
        <taxon>Chordata</taxon>
        <taxon>Craniata</taxon>
        <taxon>Vertebrata</taxon>
        <taxon>Euteleostomi</taxon>
        <taxon>Amphibia</taxon>
        <taxon>Batrachia</taxon>
        <taxon>Caudata</taxon>
        <taxon>Salamandroidea</taxon>
        <taxon>Salamandridae</taxon>
        <taxon>Pleurodelinae</taxon>
        <taxon>Pleurodeles</taxon>
    </lineage>
</organism>
<name>A0AAV7UIE3_PLEWA</name>
<dbReference type="AlphaFoldDB" id="A0AAV7UIE3"/>
<protein>
    <submittedName>
        <fullName evidence="2">Uncharacterized protein</fullName>
    </submittedName>
</protein>
<reference evidence="2" key="1">
    <citation type="journal article" date="2022" name="bioRxiv">
        <title>Sequencing and chromosome-scale assembly of the giantPleurodeles waltlgenome.</title>
        <authorList>
            <person name="Brown T."/>
            <person name="Elewa A."/>
            <person name="Iarovenko S."/>
            <person name="Subramanian E."/>
            <person name="Araus A.J."/>
            <person name="Petzold A."/>
            <person name="Susuki M."/>
            <person name="Suzuki K.-i.T."/>
            <person name="Hayashi T."/>
            <person name="Toyoda A."/>
            <person name="Oliveira C."/>
            <person name="Osipova E."/>
            <person name="Leigh N.D."/>
            <person name="Simon A."/>
            <person name="Yun M.H."/>
        </authorList>
    </citation>
    <scope>NUCLEOTIDE SEQUENCE</scope>
    <source>
        <strain evidence="2">20211129_DDA</strain>
        <tissue evidence="2">Liver</tissue>
    </source>
</reference>
<accession>A0AAV7UIE3</accession>
<comment type="caution">
    <text evidence="2">The sequence shown here is derived from an EMBL/GenBank/DDBJ whole genome shotgun (WGS) entry which is preliminary data.</text>
</comment>
<evidence type="ECO:0000256" key="1">
    <source>
        <dbReference type="SAM" id="MobiDB-lite"/>
    </source>
</evidence>
<sequence>MARTRVLLPGVYLLRSRMGPPVSCSSPSACNLLTVRSALHSPGIRWTRLGDSYRSRLLLLCCRSSSSSPHHSRLRTPQEAMAGPLNAQVHAGMAKGRRN</sequence>
<gene>
    <name evidence="2" type="ORF">NDU88_004909</name>
</gene>